<feature type="transmembrane region" description="Helical" evidence="18">
    <location>
        <begin position="217"/>
        <end position="241"/>
    </location>
</feature>
<dbReference type="HAMAP" id="MF_00399">
    <property type="entry name" value="DbsD"/>
    <property type="match status" value="1"/>
</dbReference>
<dbReference type="GO" id="GO:0017004">
    <property type="term" value="P:cytochrome complex assembly"/>
    <property type="evidence" value="ECO:0007669"/>
    <property type="project" value="UniProtKB-UniRule"/>
</dbReference>
<evidence type="ECO:0000256" key="11">
    <source>
        <dbReference type="ARBA" id="ARBA00023002"/>
    </source>
</evidence>
<dbReference type="SUPFAM" id="SSF74863">
    <property type="entry name" value="Thiol:disulfide interchange protein DsbD, N-terminal domain (DsbD-alpha)"/>
    <property type="match status" value="1"/>
</dbReference>
<dbReference type="GO" id="GO:0047134">
    <property type="term" value="F:protein-disulfide reductase [NAD(P)H] activity"/>
    <property type="evidence" value="ECO:0007669"/>
    <property type="project" value="UniProtKB-UniRule"/>
</dbReference>
<sequence precursor="true">MTKSRVIRALARRWLPWLAVLTLATFATSAFSQNEFLDPEEAFRLESSRGAGDEVVLNWQIAEGYYLYRERIEAQRMPQATSASLQTPPGESKDDPNFGVMEVYHGQARAVLAPAGNGILRVTWQGCADAGLCYPPQTRDIDISRLSATSGTSPAPALDANSDVSIRHALDNHSLGWSLAVFLVLGLGLAFTPCVLPMLPIVSSLVVGARASPRRGLILSLAFVLPMAATYAAMGVAAALAGASLQASLQNPYMLGLLGTVFVTLAFAMFGFYNLQLPASLRDRLDRAGRRQQGGTLLSSAVMGIVSALLVGPCMTAPLAGTLLYIAESGDLVRGAAILFALGLGMGLPMLAVGALGPRLLPRPGLWMERVKAVFGFLLLGTAVLMLERILPPPVSLALWGGLAIAIASALAIWAWQARTSAAYLALLLSVSIPMMTWGLAMQLGAAAGQADPVRPLAFLVAGNVNTPGTPAETDGFITVDAPDAMAAALSSAQAAGKPVFLDFSAQWCVSCKKIEREVYPLPEVRAALSSFELIRMDLTRSTPDQLALLRQLQVPGPPSALFFGADGRERRAQRLTGEFDASALLRQQRLALEAP</sequence>
<evidence type="ECO:0000256" key="16">
    <source>
        <dbReference type="ARBA" id="ARBA00047388"/>
    </source>
</evidence>
<dbReference type="InterPro" id="IPR022910">
    <property type="entry name" value="Thiol_diS_interchange_DbsD"/>
</dbReference>
<proteinExistence type="inferred from homology"/>
<keyword evidence="7 18" id="KW-0732">Signal</keyword>
<evidence type="ECO:0000256" key="10">
    <source>
        <dbReference type="ARBA" id="ARBA00022989"/>
    </source>
</evidence>
<keyword evidence="10 18" id="KW-1133">Transmembrane helix</keyword>
<reference evidence="20 21" key="1">
    <citation type="submission" date="2015-09" db="EMBL/GenBank/DDBJ databases">
        <authorList>
            <consortium name="Pathogen Informatics"/>
        </authorList>
    </citation>
    <scope>NUCLEOTIDE SEQUENCE [LARGE SCALE GENOMIC DNA]</scope>
    <source>
        <strain evidence="20 21">2789STDY5608625</strain>
    </source>
</reference>
<dbReference type="Pfam" id="PF13899">
    <property type="entry name" value="Thioredoxin_7"/>
    <property type="match status" value="1"/>
</dbReference>
<dbReference type="InterPro" id="IPR036249">
    <property type="entry name" value="Thioredoxin-like_sf"/>
</dbReference>
<dbReference type="InterPro" id="IPR035671">
    <property type="entry name" value="DsbD_gamma"/>
</dbReference>
<evidence type="ECO:0000259" key="19">
    <source>
        <dbReference type="PROSITE" id="PS51352"/>
    </source>
</evidence>
<dbReference type="CDD" id="cd02953">
    <property type="entry name" value="DsbDgamma"/>
    <property type="match status" value="1"/>
</dbReference>
<evidence type="ECO:0000256" key="13">
    <source>
        <dbReference type="ARBA" id="ARBA00023136"/>
    </source>
</evidence>
<dbReference type="EC" id="1.8.1.8" evidence="18"/>
<keyword evidence="12 18" id="KW-0520">NAD</keyword>
<feature type="domain" description="Thioredoxin" evidence="19">
    <location>
        <begin position="466"/>
        <end position="594"/>
    </location>
</feature>
<feature type="disulfide bond" description="Redox-active" evidence="18">
    <location>
        <begin position="509"/>
        <end position="512"/>
    </location>
</feature>
<keyword evidence="4 18" id="KW-1003">Cell membrane</keyword>
<dbReference type="InterPro" id="IPR028250">
    <property type="entry name" value="DsbDN"/>
</dbReference>
<evidence type="ECO:0000256" key="17">
    <source>
        <dbReference type="ARBA" id="ARBA00047804"/>
    </source>
</evidence>
<dbReference type="Gene3D" id="2.60.40.1250">
    <property type="entry name" value="Thiol:disulfide interchange protein DsbD, N-terminal domain"/>
    <property type="match status" value="1"/>
</dbReference>
<evidence type="ECO:0000256" key="3">
    <source>
        <dbReference type="ARBA" id="ARBA00022448"/>
    </source>
</evidence>
<dbReference type="RefSeq" id="WP_054457937.1">
    <property type="nucleotide sequence ID" value="NZ_CYTK01000011.1"/>
</dbReference>
<evidence type="ECO:0000256" key="9">
    <source>
        <dbReference type="ARBA" id="ARBA00022982"/>
    </source>
</evidence>
<keyword evidence="11 18" id="KW-0560">Oxidoreductase</keyword>
<feature type="transmembrane region" description="Helical" evidence="18">
    <location>
        <begin position="253"/>
        <end position="275"/>
    </location>
</feature>
<organism evidence="20 21">
    <name type="scientific">Achromobacter aegrifaciens</name>
    <dbReference type="NCBI Taxonomy" id="1287736"/>
    <lineage>
        <taxon>Bacteria</taxon>
        <taxon>Pseudomonadati</taxon>
        <taxon>Pseudomonadota</taxon>
        <taxon>Betaproteobacteria</taxon>
        <taxon>Burkholderiales</taxon>
        <taxon>Alcaligenaceae</taxon>
        <taxon>Achromobacter</taxon>
    </lineage>
</organism>
<evidence type="ECO:0000256" key="14">
    <source>
        <dbReference type="ARBA" id="ARBA00023157"/>
    </source>
</evidence>
<evidence type="ECO:0000313" key="21">
    <source>
        <dbReference type="Proteomes" id="UP000044098"/>
    </source>
</evidence>
<comment type="function">
    <text evidence="18">Required to facilitate the formation of correct disulfide bonds in some periplasmic proteins and for the assembly of the periplasmic c-type cytochromes. Acts by transferring electrons from cytoplasmic thioredoxin to the periplasm. This transfer involves a cascade of disulfide bond formation and reduction steps.</text>
</comment>
<comment type="caution">
    <text evidence="20">The sequence shown here is derived from an EMBL/GenBank/DDBJ whole genome shotgun (WGS) entry which is preliminary data.</text>
</comment>
<feature type="transmembrane region" description="Helical" evidence="18">
    <location>
        <begin position="373"/>
        <end position="391"/>
    </location>
</feature>
<dbReference type="PROSITE" id="PS51352">
    <property type="entry name" value="THIOREDOXIN_2"/>
    <property type="match status" value="1"/>
</dbReference>
<evidence type="ECO:0000256" key="5">
    <source>
        <dbReference type="ARBA" id="ARBA00022519"/>
    </source>
</evidence>
<evidence type="ECO:0000256" key="6">
    <source>
        <dbReference type="ARBA" id="ARBA00022692"/>
    </source>
</evidence>
<accession>A0AAD2J4J4</accession>
<dbReference type="PANTHER" id="PTHR32234:SF0">
    <property type="entry name" value="THIOL:DISULFIDE INTERCHANGE PROTEIN DSBD"/>
    <property type="match status" value="1"/>
</dbReference>
<evidence type="ECO:0000256" key="8">
    <source>
        <dbReference type="ARBA" id="ARBA00022748"/>
    </source>
</evidence>
<evidence type="ECO:0000256" key="1">
    <source>
        <dbReference type="ARBA" id="ARBA00004429"/>
    </source>
</evidence>
<comment type="caution">
    <text evidence="18">Lacks conserved residue(s) required for the propagation of feature annotation.</text>
</comment>
<dbReference type="InterPro" id="IPR036929">
    <property type="entry name" value="DsbDN_sf"/>
</dbReference>
<dbReference type="PANTHER" id="PTHR32234">
    <property type="entry name" value="THIOL:DISULFIDE INTERCHANGE PROTEIN DSBD"/>
    <property type="match status" value="1"/>
</dbReference>
<keyword evidence="13 18" id="KW-0472">Membrane</keyword>
<feature type="transmembrane region" description="Helical" evidence="18">
    <location>
        <begin position="397"/>
        <end position="416"/>
    </location>
</feature>
<dbReference type="Proteomes" id="UP000044098">
    <property type="component" value="Unassembled WGS sequence"/>
</dbReference>
<dbReference type="GO" id="GO:0005886">
    <property type="term" value="C:plasma membrane"/>
    <property type="evidence" value="ECO:0007669"/>
    <property type="project" value="UniProtKB-SubCell"/>
</dbReference>
<keyword evidence="15 18" id="KW-0676">Redox-active center</keyword>
<dbReference type="PROSITE" id="PS00194">
    <property type="entry name" value="THIOREDOXIN_1"/>
    <property type="match status" value="1"/>
</dbReference>
<dbReference type="Gene3D" id="3.40.30.10">
    <property type="entry name" value="Glutaredoxin"/>
    <property type="match status" value="1"/>
</dbReference>
<dbReference type="Pfam" id="PF02683">
    <property type="entry name" value="DsbD_TM"/>
    <property type="match status" value="1"/>
</dbReference>
<feature type="disulfide bond" description="Redox-active" evidence="18">
    <location>
        <begin position="127"/>
        <end position="133"/>
    </location>
</feature>
<feature type="transmembrane region" description="Helical" evidence="18">
    <location>
        <begin position="175"/>
        <end position="196"/>
    </location>
</feature>
<comment type="catalytic activity">
    <reaction evidence="16 18">
        <text>[protein]-dithiol + NAD(+) = [protein]-disulfide + NADH + H(+)</text>
        <dbReference type="Rhea" id="RHEA:18749"/>
        <dbReference type="Rhea" id="RHEA-COMP:10593"/>
        <dbReference type="Rhea" id="RHEA-COMP:10594"/>
        <dbReference type="ChEBI" id="CHEBI:15378"/>
        <dbReference type="ChEBI" id="CHEBI:29950"/>
        <dbReference type="ChEBI" id="CHEBI:50058"/>
        <dbReference type="ChEBI" id="CHEBI:57540"/>
        <dbReference type="ChEBI" id="CHEBI:57945"/>
        <dbReference type="EC" id="1.8.1.8"/>
    </reaction>
</comment>
<feature type="chain" id="PRO_5041756493" description="Thiol:disulfide interchange protein DsbD" evidence="18">
    <location>
        <begin position="33"/>
        <end position="596"/>
    </location>
</feature>
<keyword evidence="5 18" id="KW-0997">Cell inner membrane</keyword>
<dbReference type="Pfam" id="PF11412">
    <property type="entry name" value="DsbD_N"/>
    <property type="match status" value="1"/>
</dbReference>
<evidence type="ECO:0000256" key="2">
    <source>
        <dbReference type="ARBA" id="ARBA00007241"/>
    </source>
</evidence>
<gene>
    <name evidence="20" type="primary">dsbD_3</name>
    <name evidence="18" type="synonym">dsbD</name>
    <name evidence="20" type="ORF">ERS370000_05344</name>
</gene>
<dbReference type="GO" id="GO:0009055">
    <property type="term" value="F:electron transfer activity"/>
    <property type="evidence" value="ECO:0007669"/>
    <property type="project" value="UniProtKB-UniRule"/>
</dbReference>
<dbReference type="NCBIfam" id="NF001419">
    <property type="entry name" value="PRK00293.1"/>
    <property type="match status" value="1"/>
</dbReference>
<protein>
    <recommendedName>
        <fullName evidence="18">Thiol:disulfide interchange protein DsbD</fullName>
        <ecNumber evidence="18">1.8.1.8</ecNumber>
    </recommendedName>
    <alternativeName>
        <fullName evidence="18">Protein-disulfide reductase</fullName>
        <shortName evidence="18">Disulfide reductase</shortName>
    </alternativeName>
</protein>
<dbReference type="InterPro" id="IPR013766">
    <property type="entry name" value="Thioredoxin_domain"/>
</dbReference>
<keyword evidence="14 18" id="KW-1015">Disulfide bond</keyword>
<keyword evidence="8 18" id="KW-0201">Cytochrome c-type biogenesis</keyword>
<comment type="catalytic activity">
    <reaction evidence="17 18">
        <text>[protein]-dithiol + NADP(+) = [protein]-disulfide + NADPH + H(+)</text>
        <dbReference type="Rhea" id="RHEA:18753"/>
        <dbReference type="Rhea" id="RHEA-COMP:10593"/>
        <dbReference type="Rhea" id="RHEA-COMP:10594"/>
        <dbReference type="ChEBI" id="CHEBI:15378"/>
        <dbReference type="ChEBI" id="CHEBI:29950"/>
        <dbReference type="ChEBI" id="CHEBI:50058"/>
        <dbReference type="ChEBI" id="CHEBI:57783"/>
        <dbReference type="ChEBI" id="CHEBI:58349"/>
        <dbReference type="EC" id="1.8.1.8"/>
    </reaction>
</comment>
<feature type="transmembrane region" description="Helical" evidence="18">
    <location>
        <begin position="338"/>
        <end position="361"/>
    </location>
</feature>
<dbReference type="AlphaFoldDB" id="A0AAD2J4J4"/>
<name>A0AAD2J4J4_ACHAE</name>
<dbReference type="InterPro" id="IPR003834">
    <property type="entry name" value="Cyt_c_assmbl_TM_dom"/>
</dbReference>
<dbReference type="EMBL" id="CYTK01000011">
    <property type="protein sequence ID" value="CUJ69591.1"/>
    <property type="molecule type" value="Genomic_DNA"/>
</dbReference>
<feature type="transmembrane region" description="Helical" evidence="18">
    <location>
        <begin position="423"/>
        <end position="441"/>
    </location>
</feature>
<comment type="subcellular location">
    <subcellularLocation>
        <location evidence="1 18">Cell inner membrane</location>
        <topology evidence="1 18">Multi-pass membrane protein</topology>
    </subcellularLocation>
</comment>
<comment type="similarity">
    <text evidence="2 18">Belongs to the thioredoxin family. DsbD subfamily.</text>
</comment>
<feature type="transmembrane region" description="Helical" evidence="18">
    <location>
        <begin position="296"/>
        <end position="326"/>
    </location>
</feature>
<evidence type="ECO:0000256" key="12">
    <source>
        <dbReference type="ARBA" id="ARBA00023027"/>
    </source>
</evidence>
<dbReference type="GO" id="GO:0045454">
    <property type="term" value="P:cell redox homeostasis"/>
    <property type="evidence" value="ECO:0007669"/>
    <property type="project" value="TreeGrafter"/>
</dbReference>
<dbReference type="InterPro" id="IPR017937">
    <property type="entry name" value="Thioredoxin_CS"/>
</dbReference>
<evidence type="ECO:0000256" key="4">
    <source>
        <dbReference type="ARBA" id="ARBA00022475"/>
    </source>
</evidence>
<evidence type="ECO:0000256" key="7">
    <source>
        <dbReference type="ARBA" id="ARBA00022729"/>
    </source>
</evidence>
<evidence type="ECO:0000313" key="20">
    <source>
        <dbReference type="EMBL" id="CUJ69591.1"/>
    </source>
</evidence>
<feature type="signal peptide" evidence="18">
    <location>
        <begin position="1"/>
        <end position="32"/>
    </location>
</feature>
<dbReference type="SUPFAM" id="SSF52833">
    <property type="entry name" value="Thioredoxin-like"/>
    <property type="match status" value="1"/>
</dbReference>
<keyword evidence="9 18" id="KW-0249">Electron transport</keyword>
<keyword evidence="6 18" id="KW-0812">Transmembrane</keyword>
<evidence type="ECO:0000256" key="15">
    <source>
        <dbReference type="ARBA" id="ARBA00023284"/>
    </source>
</evidence>
<keyword evidence="3 18" id="KW-0813">Transport</keyword>
<evidence type="ECO:0000256" key="18">
    <source>
        <dbReference type="HAMAP-Rule" id="MF_00399"/>
    </source>
</evidence>